<evidence type="ECO:0000313" key="2">
    <source>
        <dbReference type="Proteomes" id="UP000254070"/>
    </source>
</evidence>
<evidence type="ECO:0000313" key="1">
    <source>
        <dbReference type="EMBL" id="STP30164.1"/>
    </source>
</evidence>
<dbReference type="AlphaFoldDB" id="A0A377KP75"/>
<organism evidence="1 2">
    <name type="scientific">Enterococcus durans</name>
    <dbReference type="NCBI Taxonomy" id="53345"/>
    <lineage>
        <taxon>Bacteria</taxon>
        <taxon>Bacillati</taxon>
        <taxon>Bacillota</taxon>
        <taxon>Bacilli</taxon>
        <taxon>Lactobacillales</taxon>
        <taxon>Enterococcaceae</taxon>
        <taxon>Enterococcus</taxon>
    </lineage>
</organism>
<reference evidence="1 2" key="1">
    <citation type="submission" date="2018-06" db="EMBL/GenBank/DDBJ databases">
        <authorList>
            <consortium name="Pathogen Informatics"/>
            <person name="Doyle S."/>
        </authorList>
    </citation>
    <scope>NUCLEOTIDE SEQUENCE [LARGE SCALE GENOMIC DNA]</scope>
    <source>
        <strain evidence="1 2">NCTC8129</strain>
    </source>
</reference>
<protein>
    <submittedName>
        <fullName evidence="1">ABC-type Na+ transport system, ATPase component</fullName>
    </submittedName>
</protein>
<dbReference type="RefSeq" id="WP_258863870.1">
    <property type="nucleotide sequence ID" value="NZ_UGIF01000002.1"/>
</dbReference>
<proteinExistence type="predicted"/>
<name>A0A377KP75_9ENTE</name>
<accession>A0A377KP75</accession>
<dbReference type="InterPro" id="IPR027417">
    <property type="entry name" value="P-loop_NTPase"/>
</dbReference>
<sequence length="93" mass="10696">MLALLLVRLLHPKILLLDEVLNGLDQMNRFLLFKTLKYLKKQGTLIIMSGHESLYLELSDEHLWVKNKTIEVVPKHKVRTLFAVVEEGGSVSE</sequence>
<gene>
    <name evidence="1" type="ORF">NCTC8129_02404</name>
</gene>
<dbReference type="Gene3D" id="3.40.50.300">
    <property type="entry name" value="P-loop containing nucleotide triphosphate hydrolases"/>
    <property type="match status" value="1"/>
</dbReference>
<dbReference type="EMBL" id="UGIF01000002">
    <property type="protein sequence ID" value="STP30164.1"/>
    <property type="molecule type" value="Genomic_DNA"/>
</dbReference>
<dbReference type="Proteomes" id="UP000254070">
    <property type="component" value="Unassembled WGS sequence"/>
</dbReference>
<dbReference type="SUPFAM" id="SSF52540">
    <property type="entry name" value="P-loop containing nucleoside triphosphate hydrolases"/>
    <property type="match status" value="1"/>
</dbReference>